<dbReference type="GO" id="GO:0005886">
    <property type="term" value="C:plasma membrane"/>
    <property type="evidence" value="ECO:0007669"/>
    <property type="project" value="UniProtKB-SubCell"/>
</dbReference>
<name>A0AAW3ZT50_9GAMM</name>
<evidence type="ECO:0000313" key="18">
    <source>
        <dbReference type="Proteomes" id="UP000613768"/>
    </source>
</evidence>
<dbReference type="Pfam" id="PF00702">
    <property type="entry name" value="Hydrolase"/>
    <property type="match status" value="1"/>
</dbReference>
<evidence type="ECO:0000259" key="16">
    <source>
        <dbReference type="PROSITE" id="PS50846"/>
    </source>
</evidence>
<dbReference type="SUPFAM" id="SSF56784">
    <property type="entry name" value="HAD-like"/>
    <property type="match status" value="1"/>
</dbReference>
<dbReference type="PROSITE" id="PS50846">
    <property type="entry name" value="HMA_2"/>
    <property type="match status" value="1"/>
</dbReference>
<keyword evidence="5" id="KW-0597">Phosphoprotein</keyword>
<keyword evidence="6 15" id="KW-0812">Transmembrane</keyword>
<dbReference type="SUPFAM" id="SSF55008">
    <property type="entry name" value="HMA, heavy metal-associated domain"/>
    <property type="match status" value="1"/>
</dbReference>
<dbReference type="NCBIfam" id="TIGR01494">
    <property type="entry name" value="ATPase_P-type"/>
    <property type="match status" value="1"/>
</dbReference>
<dbReference type="GO" id="GO:0043682">
    <property type="term" value="F:P-type divalent copper transporter activity"/>
    <property type="evidence" value="ECO:0007669"/>
    <property type="project" value="TreeGrafter"/>
</dbReference>
<evidence type="ECO:0000256" key="7">
    <source>
        <dbReference type="ARBA" id="ARBA00022723"/>
    </source>
</evidence>
<dbReference type="NCBIfam" id="TIGR01511">
    <property type="entry name" value="ATPase-IB1_Cu"/>
    <property type="match status" value="1"/>
</dbReference>
<feature type="transmembrane region" description="Helical" evidence="15">
    <location>
        <begin position="212"/>
        <end position="233"/>
    </location>
</feature>
<dbReference type="PRINTS" id="PR00119">
    <property type="entry name" value="CATATPASE"/>
</dbReference>
<dbReference type="PANTHER" id="PTHR43520:SF5">
    <property type="entry name" value="CATION-TRANSPORTING P-TYPE ATPASE-RELATED"/>
    <property type="match status" value="1"/>
</dbReference>
<dbReference type="InterPro" id="IPR006121">
    <property type="entry name" value="HMA_dom"/>
</dbReference>
<dbReference type="EMBL" id="JACYTR010000048">
    <property type="protein sequence ID" value="MBD8527336.1"/>
    <property type="molecule type" value="Genomic_DNA"/>
</dbReference>
<dbReference type="InterPro" id="IPR036163">
    <property type="entry name" value="HMA_dom_sf"/>
</dbReference>
<organism evidence="17 18">
    <name type="scientific">Pseudomarimonas arenosa</name>
    <dbReference type="NCBI Taxonomy" id="2774145"/>
    <lineage>
        <taxon>Bacteria</taxon>
        <taxon>Pseudomonadati</taxon>
        <taxon>Pseudomonadota</taxon>
        <taxon>Gammaproteobacteria</taxon>
        <taxon>Lysobacterales</taxon>
        <taxon>Lysobacteraceae</taxon>
        <taxon>Pseudomarimonas</taxon>
    </lineage>
</organism>
<evidence type="ECO:0000256" key="6">
    <source>
        <dbReference type="ARBA" id="ARBA00022692"/>
    </source>
</evidence>
<keyword evidence="3" id="KW-0813">Transport</keyword>
<accession>A0AAW3ZT50</accession>
<evidence type="ECO:0000256" key="13">
    <source>
        <dbReference type="ARBA" id="ARBA00023065"/>
    </source>
</evidence>
<evidence type="ECO:0000256" key="2">
    <source>
        <dbReference type="ARBA" id="ARBA00006024"/>
    </source>
</evidence>
<dbReference type="PROSITE" id="PS00154">
    <property type="entry name" value="ATPASE_E1_E2"/>
    <property type="match status" value="1"/>
</dbReference>
<dbReference type="InterPro" id="IPR008250">
    <property type="entry name" value="ATPase_P-typ_transduc_dom_A_sf"/>
</dbReference>
<evidence type="ECO:0000256" key="4">
    <source>
        <dbReference type="ARBA" id="ARBA00022475"/>
    </source>
</evidence>
<keyword evidence="14 15" id="KW-0472">Membrane</keyword>
<dbReference type="InterPro" id="IPR027256">
    <property type="entry name" value="P-typ_ATPase_IB"/>
</dbReference>
<dbReference type="GO" id="GO:0005524">
    <property type="term" value="F:ATP binding"/>
    <property type="evidence" value="ECO:0007669"/>
    <property type="project" value="UniProtKB-UniRule"/>
</dbReference>
<evidence type="ECO:0000256" key="3">
    <source>
        <dbReference type="ARBA" id="ARBA00022448"/>
    </source>
</evidence>
<feature type="transmembrane region" description="Helical" evidence="15">
    <location>
        <begin position="175"/>
        <end position="192"/>
    </location>
</feature>
<comment type="similarity">
    <text evidence="2 15">Belongs to the cation transport ATPase (P-type) (TC 3.A.3) family. Type IB subfamily.</text>
</comment>
<dbReference type="Pfam" id="PF00122">
    <property type="entry name" value="E1-E2_ATPase"/>
    <property type="match status" value="1"/>
</dbReference>
<dbReference type="InterPro" id="IPR036412">
    <property type="entry name" value="HAD-like_sf"/>
</dbReference>
<evidence type="ECO:0000256" key="14">
    <source>
        <dbReference type="ARBA" id="ARBA00023136"/>
    </source>
</evidence>
<dbReference type="InterPro" id="IPR023298">
    <property type="entry name" value="ATPase_P-typ_TM_dom_sf"/>
</dbReference>
<keyword evidence="11" id="KW-1278">Translocase</keyword>
<comment type="caution">
    <text evidence="17">The sequence shown here is derived from an EMBL/GenBank/DDBJ whole genome shotgun (WGS) entry which is preliminary data.</text>
</comment>
<dbReference type="InterPro" id="IPR021993">
    <property type="entry name" value="ATPase-cat-bd"/>
</dbReference>
<dbReference type="GO" id="GO:0055070">
    <property type="term" value="P:copper ion homeostasis"/>
    <property type="evidence" value="ECO:0007669"/>
    <property type="project" value="TreeGrafter"/>
</dbReference>
<feature type="transmembrane region" description="Helical" evidence="15">
    <location>
        <begin position="425"/>
        <end position="445"/>
    </location>
</feature>
<dbReference type="PANTHER" id="PTHR43520">
    <property type="entry name" value="ATP7, ISOFORM B"/>
    <property type="match status" value="1"/>
</dbReference>
<feature type="transmembrane region" description="Helical" evidence="15">
    <location>
        <begin position="457"/>
        <end position="479"/>
    </location>
</feature>
<dbReference type="SUPFAM" id="SSF81665">
    <property type="entry name" value="Calcium ATPase, transmembrane domain M"/>
    <property type="match status" value="1"/>
</dbReference>
<feature type="domain" description="HMA" evidence="16">
    <location>
        <begin position="92"/>
        <end position="158"/>
    </location>
</feature>
<dbReference type="Gene3D" id="3.40.1110.10">
    <property type="entry name" value="Calcium-transporting ATPase, cytoplasmic domain N"/>
    <property type="match status" value="1"/>
</dbReference>
<evidence type="ECO:0000256" key="8">
    <source>
        <dbReference type="ARBA" id="ARBA00022741"/>
    </source>
</evidence>
<dbReference type="NCBIfam" id="TIGR01512">
    <property type="entry name" value="ATPase-IB2_Cd"/>
    <property type="match status" value="1"/>
</dbReference>
<evidence type="ECO:0000256" key="12">
    <source>
        <dbReference type="ARBA" id="ARBA00022989"/>
    </source>
</evidence>
<feature type="transmembrane region" description="Helical" evidence="15">
    <location>
        <begin position="245"/>
        <end position="261"/>
    </location>
</feature>
<evidence type="ECO:0000313" key="17">
    <source>
        <dbReference type="EMBL" id="MBD8527336.1"/>
    </source>
</evidence>
<dbReference type="Gene3D" id="3.30.70.100">
    <property type="match status" value="1"/>
</dbReference>
<dbReference type="GO" id="GO:0016887">
    <property type="term" value="F:ATP hydrolysis activity"/>
    <property type="evidence" value="ECO:0007669"/>
    <property type="project" value="InterPro"/>
</dbReference>
<keyword evidence="9 15" id="KW-0067">ATP-binding</keyword>
<dbReference type="InterPro" id="IPR023214">
    <property type="entry name" value="HAD_sf"/>
</dbReference>
<dbReference type="InterPro" id="IPR023299">
    <property type="entry name" value="ATPase_P-typ_cyto_dom_N"/>
</dbReference>
<keyword evidence="4 15" id="KW-1003">Cell membrane</keyword>
<dbReference type="Gene3D" id="2.70.150.10">
    <property type="entry name" value="Calcium-transporting ATPase, cytoplasmic transduction domain A"/>
    <property type="match status" value="1"/>
</dbReference>
<dbReference type="GO" id="GO:0005507">
    <property type="term" value="F:copper ion binding"/>
    <property type="evidence" value="ECO:0007669"/>
    <property type="project" value="TreeGrafter"/>
</dbReference>
<evidence type="ECO:0000256" key="15">
    <source>
        <dbReference type="RuleBase" id="RU362081"/>
    </source>
</evidence>
<dbReference type="CDD" id="cd02079">
    <property type="entry name" value="P-type_ATPase_HM"/>
    <property type="match status" value="1"/>
</dbReference>
<comment type="subcellular location">
    <subcellularLocation>
        <location evidence="1">Cell membrane</location>
        <topology evidence="1">Multi-pass membrane protein</topology>
    </subcellularLocation>
</comment>
<dbReference type="Pfam" id="PF12156">
    <property type="entry name" value="ATPase-cat_bd"/>
    <property type="match status" value="1"/>
</dbReference>
<evidence type="ECO:0000256" key="11">
    <source>
        <dbReference type="ARBA" id="ARBA00022967"/>
    </source>
</evidence>
<gene>
    <name evidence="17" type="primary">cadA</name>
    <name evidence="17" type="ORF">IFO71_16460</name>
</gene>
<keyword evidence="18" id="KW-1185">Reference proteome</keyword>
<dbReference type="CDD" id="cd00371">
    <property type="entry name" value="HMA"/>
    <property type="match status" value="1"/>
</dbReference>
<dbReference type="AlphaFoldDB" id="A0AAW3ZT50"/>
<dbReference type="InterPro" id="IPR001757">
    <property type="entry name" value="P_typ_ATPase"/>
</dbReference>
<proteinExistence type="inferred from homology"/>
<dbReference type="Proteomes" id="UP000613768">
    <property type="component" value="Unassembled WGS sequence"/>
</dbReference>
<dbReference type="RefSeq" id="WP_192030757.1">
    <property type="nucleotide sequence ID" value="NZ_JACYTR010000048.1"/>
</dbReference>
<evidence type="ECO:0000256" key="10">
    <source>
        <dbReference type="ARBA" id="ARBA00022842"/>
    </source>
</evidence>
<evidence type="ECO:0000256" key="9">
    <source>
        <dbReference type="ARBA" id="ARBA00022840"/>
    </source>
</evidence>
<keyword evidence="7 15" id="KW-0479">Metal-binding</keyword>
<dbReference type="InterPro" id="IPR059000">
    <property type="entry name" value="ATPase_P-type_domA"/>
</dbReference>
<evidence type="ECO:0000256" key="1">
    <source>
        <dbReference type="ARBA" id="ARBA00004651"/>
    </source>
</evidence>
<feature type="transmembrane region" description="Helical" evidence="15">
    <location>
        <begin position="273"/>
        <end position="291"/>
    </location>
</feature>
<evidence type="ECO:0000256" key="5">
    <source>
        <dbReference type="ARBA" id="ARBA00022553"/>
    </source>
</evidence>
<feature type="transmembrane region" description="Helical" evidence="15">
    <location>
        <begin position="747"/>
        <end position="763"/>
    </location>
</feature>
<dbReference type="SUPFAM" id="SSF81653">
    <property type="entry name" value="Calcium ATPase, transduction domain A"/>
    <property type="match status" value="1"/>
</dbReference>
<dbReference type="InterPro" id="IPR018303">
    <property type="entry name" value="ATPase_P-typ_P_site"/>
</dbReference>
<keyword evidence="13" id="KW-0406">Ion transport</keyword>
<dbReference type="Gene3D" id="3.40.50.1000">
    <property type="entry name" value="HAD superfamily/HAD-like"/>
    <property type="match status" value="1"/>
</dbReference>
<dbReference type="NCBIfam" id="TIGR01525">
    <property type="entry name" value="ATPase-IB_hvy"/>
    <property type="match status" value="1"/>
</dbReference>
<keyword evidence="12 15" id="KW-1133">Transmembrane helix</keyword>
<reference evidence="17 18" key="1">
    <citation type="submission" date="2020-09" db="EMBL/GenBank/DDBJ databases">
        <title>Pseudoxanthomonas sp. CAU 1598 isolated from sand of Yaerae Beach.</title>
        <authorList>
            <person name="Kim W."/>
        </authorList>
    </citation>
    <scope>NUCLEOTIDE SEQUENCE [LARGE SCALE GENOMIC DNA]</scope>
    <source>
        <strain evidence="17 18">CAU 1598</strain>
    </source>
</reference>
<keyword evidence="8 15" id="KW-0547">Nucleotide-binding</keyword>
<keyword evidence="10" id="KW-0460">Magnesium</keyword>
<protein>
    <submittedName>
        <fullName evidence="17">Cadmium-translocating P-type ATPase</fullName>
    </submittedName>
</protein>
<sequence>MAELPAQDCFHCGEALPQVPVRAQVAACGEGDRLFCCSGCLAAAEFIRDQGLGDYYRLRSNRGARVQAESLGHWDRSDVLDTYSLQRADGLREISLISDDMHCAACAWLIDRVLRREAGVEEVHANAISGRIRLRWDQRQRPLSELLGRLTGLGYRVSLGPDPAREAAQLKARRLLIMRLGVAALGAMQAMMLAEALYLDFDRSMEPATRDFFRWITWLISTPVVFFSGWPFLHGAWRELRQARLGMDTLVSSAVLIAWAASTIETLRAGPHVWFDAAVMFVFFLLAARSLERLARQRASALVERLAQAQPALATRIDPDGKEQTVPLTALKLGDRLQVSAGSTLPADGRLLGEAALNEALLSGESLPVRRPAGDTALAGSVAVERPVQIEVTRLGSQTRIAELLRAVERAQADKPRLAQWADRVAHRFVLGLLLATLATALVWWQIDPSRVLEISLAVLVISCPCALSLAVPTALVSAHASLARRGLLAIGENALERLAEVDQLLIDKTGTLTEGRPRLQSIQCFQGRSQTELLAIAAALERAAHHPLAQAFGPIATTTPPATQLRALAGLGVEGDVAGHRYRLGRSSFSVPEQDDDGALWLGDQRGQALARFEIDDALRGDARSAILAIRAQGLPVAILSGDSAPRVKAVAKELGIADWQARMSPEAKLQQLQTLQAAGKHVWMVGDGINDAPVLAHAHVSLAMGQGAALAHRSADWVLQHNLLLRLPEALSIARRSRRIMRQNLTWAVAYNLLCLPFAMAGWVEPWLAALGMTLSSMAVTLNALRLARDPAPCFDEQTASPRASFVQKGSAAGGVCPQPTR</sequence>